<organism evidence="1 2">
    <name type="scientific">Portunus trituberculatus</name>
    <name type="common">Swimming crab</name>
    <name type="synonym">Neptunus trituberculatus</name>
    <dbReference type="NCBI Taxonomy" id="210409"/>
    <lineage>
        <taxon>Eukaryota</taxon>
        <taxon>Metazoa</taxon>
        <taxon>Ecdysozoa</taxon>
        <taxon>Arthropoda</taxon>
        <taxon>Crustacea</taxon>
        <taxon>Multicrustacea</taxon>
        <taxon>Malacostraca</taxon>
        <taxon>Eumalacostraca</taxon>
        <taxon>Eucarida</taxon>
        <taxon>Decapoda</taxon>
        <taxon>Pleocyemata</taxon>
        <taxon>Brachyura</taxon>
        <taxon>Eubrachyura</taxon>
        <taxon>Portunoidea</taxon>
        <taxon>Portunidae</taxon>
        <taxon>Portuninae</taxon>
        <taxon>Portunus</taxon>
    </lineage>
</organism>
<evidence type="ECO:0000313" key="2">
    <source>
        <dbReference type="Proteomes" id="UP000324222"/>
    </source>
</evidence>
<proteinExistence type="predicted"/>
<name>A0A5B7DF63_PORTR</name>
<protein>
    <submittedName>
        <fullName evidence="1">Uncharacterized protein</fullName>
    </submittedName>
</protein>
<dbReference type="EMBL" id="VSRR010000815">
    <property type="protein sequence ID" value="MPC19913.1"/>
    <property type="molecule type" value="Genomic_DNA"/>
</dbReference>
<accession>A0A5B7DF63</accession>
<evidence type="ECO:0000313" key="1">
    <source>
        <dbReference type="EMBL" id="MPC19913.1"/>
    </source>
</evidence>
<keyword evidence="2" id="KW-1185">Reference proteome</keyword>
<gene>
    <name evidence="1" type="ORF">E2C01_012844</name>
</gene>
<dbReference type="AlphaFoldDB" id="A0A5B7DF63"/>
<reference evidence="1 2" key="1">
    <citation type="submission" date="2019-05" db="EMBL/GenBank/DDBJ databases">
        <title>Another draft genome of Portunus trituberculatus and its Hox gene families provides insights of decapod evolution.</title>
        <authorList>
            <person name="Jeong J.-H."/>
            <person name="Song I."/>
            <person name="Kim S."/>
            <person name="Choi T."/>
            <person name="Kim D."/>
            <person name="Ryu S."/>
            <person name="Kim W."/>
        </authorList>
    </citation>
    <scope>NUCLEOTIDE SEQUENCE [LARGE SCALE GENOMIC DNA]</scope>
    <source>
        <tissue evidence="1">Muscle</tissue>
    </source>
</reference>
<sequence length="86" mass="9482">MVVAVVVVGCAMLSINDKRNCNFDSLEIQRNTLCTGELRTIIGLQLLEVICSQSNRWFTSGFESIFALLCCTLNPGARVLEECRPG</sequence>
<comment type="caution">
    <text evidence="1">The sequence shown here is derived from an EMBL/GenBank/DDBJ whole genome shotgun (WGS) entry which is preliminary data.</text>
</comment>
<dbReference type="Proteomes" id="UP000324222">
    <property type="component" value="Unassembled WGS sequence"/>
</dbReference>